<feature type="domain" description="Molybdenum cofactor biosynthesis protein F N-terminal" evidence="1">
    <location>
        <begin position="14"/>
        <end position="122"/>
    </location>
</feature>
<organism evidence="3 4">
    <name type="scientific">Colletotrichum gloeosporioides (strain Cg-14)</name>
    <name type="common">Anthracnose fungus</name>
    <name type="synonym">Glomerella cingulata</name>
    <dbReference type="NCBI Taxonomy" id="1237896"/>
    <lineage>
        <taxon>Eukaryota</taxon>
        <taxon>Fungi</taxon>
        <taxon>Dikarya</taxon>
        <taxon>Ascomycota</taxon>
        <taxon>Pezizomycotina</taxon>
        <taxon>Sordariomycetes</taxon>
        <taxon>Hypocreomycetidae</taxon>
        <taxon>Glomerellales</taxon>
        <taxon>Glomerellaceae</taxon>
        <taxon>Colletotrichum</taxon>
        <taxon>Colletotrichum gloeosporioides species complex</taxon>
    </lineage>
</organism>
<dbReference type="STRING" id="1237896.T0JRT5"/>
<dbReference type="EMBL" id="AMYD01004518">
    <property type="protein sequence ID" value="EQB43058.1"/>
    <property type="molecule type" value="Genomic_DNA"/>
</dbReference>
<feature type="domain" description="MoaF C-terminal" evidence="2">
    <location>
        <begin position="149"/>
        <end position="260"/>
    </location>
</feature>
<dbReference type="InterPro" id="IPR024724">
    <property type="entry name" value="MoaF_N"/>
</dbReference>
<evidence type="ECO:0000259" key="2">
    <source>
        <dbReference type="Pfam" id="PF17409"/>
    </source>
</evidence>
<dbReference type="HOGENOM" id="CLU_054159_0_0_1"/>
<evidence type="ECO:0000313" key="4">
    <source>
        <dbReference type="Proteomes" id="UP000015530"/>
    </source>
</evidence>
<dbReference type="Proteomes" id="UP000015530">
    <property type="component" value="Unassembled WGS sequence"/>
</dbReference>
<dbReference type="Pfam" id="PF17409">
    <property type="entry name" value="MoaF_C"/>
    <property type="match status" value="1"/>
</dbReference>
<dbReference type="OMA" id="VDRCHYV"/>
<dbReference type="InterPro" id="IPR035348">
    <property type="entry name" value="MoaF_C"/>
</dbReference>
<evidence type="ECO:0000313" key="3">
    <source>
        <dbReference type="EMBL" id="EQB43058.1"/>
    </source>
</evidence>
<protein>
    <recommendedName>
        <fullName evidence="5">Molybdenum cofactor biosynthesis protein F</fullName>
    </recommendedName>
</protein>
<evidence type="ECO:0000259" key="1">
    <source>
        <dbReference type="Pfam" id="PF10703"/>
    </source>
</evidence>
<dbReference type="Pfam" id="PF10703">
    <property type="entry name" value="MoaF"/>
    <property type="match status" value="1"/>
</dbReference>
<sequence length="275" mass="31020">MAVPVENPDYVPVSDWPTLEDMAAGFGEHLMAESAKLGGKSFTHVFDVGSRILHQFVDDHAIHWEVLEGDQRGVTGSAEYKAYEVRENIFFIDFYNPDLLEQISIVLDVATGQAITCVSGFTNRGEERRTCTKFSHATEDERGPVATYQPTDELVGKHILYRYTARDAYEHVYLNKGTMSWHCLAGTENGLADTEQCKMLKLGENLYLLFWTETIMPVESVVVVDLEKMRSTGRFFCWDPKPRRAVHVRFGSYATKLADTKPAEVLARTRLPGTA</sequence>
<comment type="caution">
    <text evidence="3">The sequence shown here is derived from an EMBL/GenBank/DDBJ whole genome shotgun (WGS) entry which is preliminary data.</text>
</comment>
<reference evidence="4" key="1">
    <citation type="journal article" date="2013" name="Mol. Plant Microbe Interact.">
        <title>Global aspects of pacC regulation of pathogenicity genes in Colletotrichum gloeosporioides as revealed by transcriptome analysis.</title>
        <authorList>
            <person name="Alkan N."/>
            <person name="Meng X."/>
            <person name="Friedlander G."/>
            <person name="Reuveni E."/>
            <person name="Sukno S."/>
            <person name="Sherman A."/>
            <person name="Thon M."/>
            <person name="Fluhr R."/>
            <person name="Prusky D."/>
        </authorList>
    </citation>
    <scope>NUCLEOTIDE SEQUENCE [LARGE SCALE GENOMIC DNA]</scope>
    <source>
        <strain evidence="4">Cg-14</strain>
    </source>
</reference>
<evidence type="ECO:0008006" key="5">
    <source>
        <dbReference type="Google" id="ProtNLM"/>
    </source>
</evidence>
<dbReference type="OrthoDB" id="4353530at2759"/>
<dbReference type="AlphaFoldDB" id="T0JRT5"/>
<proteinExistence type="predicted"/>
<gene>
    <name evidence="3" type="ORF">CGLO_18376</name>
</gene>
<dbReference type="Gene3D" id="2.40.128.20">
    <property type="match status" value="2"/>
</dbReference>
<accession>T0JRT5</accession>
<name>T0JRT5_COLGC</name>
<dbReference type="InterPro" id="IPR012674">
    <property type="entry name" value="Calycin"/>
</dbReference>